<gene>
    <name evidence="4" type="ORF">SteCoe_18781</name>
</gene>
<dbReference type="Pfam" id="PF06203">
    <property type="entry name" value="CCT"/>
    <property type="match status" value="1"/>
</dbReference>
<dbReference type="EMBL" id="MPUH01000404">
    <property type="protein sequence ID" value="OMJ80878.1"/>
    <property type="molecule type" value="Genomic_DNA"/>
</dbReference>
<evidence type="ECO:0000313" key="4">
    <source>
        <dbReference type="EMBL" id="OMJ80878.1"/>
    </source>
</evidence>
<comment type="caution">
    <text evidence="4">The sequence shown here is derived from an EMBL/GenBank/DDBJ whole genome shotgun (WGS) entry which is preliminary data.</text>
</comment>
<sequence length="181" mass="20938">MFGTNYFQEGLEGFDQGMIPPEMPGFFLPAFDHFNMEMLQKDFLGVPQLNDSEAPDHTQLFQILDQAMQNIPEELKNWFPFPFDFPVPPSSEFAQISNPMIIKKPGEPSSQIKIGSISLEERKIKVQKFLEKRKHRNFKKKISYMCRKKVADKRVRIKGRFVSKIQAEAILGEKDGPVRSD</sequence>
<dbReference type="Proteomes" id="UP000187209">
    <property type="component" value="Unassembled WGS sequence"/>
</dbReference>
<keyword evidence="5" id="KW-1185">Reference proteome</keyword>
<dbReference type="PROSITE" id="PS51017">
    <property type="entry name" value="CCT"/>
    <property type="match status" value="1"/>
</dbReference>
<evidence type="ECO:0000256" key="2">
    <source>
        <dbReference type="ARBA" id="ARBA00023242"/>
    </source>
</evidence>
<comment type="subcellular location">
    <subcellularLocation>
        <location evidence="1">Nucleus</location>
    </subcellularLocation>
</comment>
<feature type="domain" description="CCT" evidence="3">
    <location>
        <begin position="122"/>
        <end position="164"/>
    </location>
</feature>
<dbReference type="PANTHER" id="PTHR31319">
    <property type="entry name" value="ZINC FINGER PROTEIN CONSTANS-LIKE 4"/>
    <property type="match status" value="1"/>
</dbReference>
<evidence type="ECO:0000313" key="5">
    <source>
        <dbReference type="Proteomes" id="UP000187209"/>
    </source>
</evidence>
<keyword evidence="2" id="KW-0539">Nucleus</keyword>
<dbReference type="PANTHER" id="PTHR31319:SF77">
    <property type="entry name" value="ZINC FINGER PROTEIN CONSTANS-LIKE 4"/>
    <property type="match status" value="1"/>
</dbReference>
<reference evidence="4 5" key="1">
    <citation type="submission" date="2016-11" db="EMBL/GenBank/DDBJ databases">
        <title>The macronuclear genome of Stentor coeruleus: a giant cell with tiny introns.</title>
        <authorList>
            <person name="Slabodnick M."/>
            <person name="Ruby J.G."/>
            <person name="Reiff S.B."/>
            <person name="Swart E.C."/>
            <person name="Gosai S."/>
            <person name="Prabakaran S."/>
            <person name="Witkowska E."/>
            <person name="Larue G.E."/>
            <person name="Fisher S."/>
            <person name="Freeman R.M."/>
            <person name="Gunawardena J."/>
            <person name="Chu W."/>
            <person name="Stover N.A."/>
            <person name="Gregory B.D."/>
            <person name="Nowacki M."/>
            <person name="Derisi J."/>
            <person name="Roy S.W."/>
            <person name="Marshall W.F."/>
            <person name="Sood P."/>
        </authorList>
    </citation>
    <scope>NUCLEOTIDE SEQUENCE [LARGE SCALE GENOMIC DNA]</scope>
    <source>
        <strain evidence="4">WM001</strain>
    </source>
</reference>
<dbReference type="AlphaFoldDB" id="A0A1R2BVQ8"/>
<evidence type="ECO:0000256" key="1">
    <source>
        <dbReference type="ARBA" id="ARBA00004123"/>
    </source>
</evidence>
<name>A0A1R2BVQ8_9CILI</name>
<protein>
    <recommendedName>
        <fullName evidence="3">CCT domain-containing protein</fullName>
    </recommendedName>
</protein>
<evidence type="ECO:0000259" key="3">
    <source>
        <dbReference type="PROSITE" id="PS51017"/>
    </source>
</evidence>
<dbReference type="GO" id="GO:0005634">
    <property type="term" value="C:nucleus"/>
    <property type="evidence" value="ECO:0007669"/>
    <property type="project" value="UniProtKB-SubCell"/>
</dbReference>
<dbReference type="InterPro" id="IPR010402">
    <property type="entry name" value="CCT_domain"/>
</dbReference>
<organism evidence="4 5">
    <name type="scientific">Stentor coeruleus</name>
    <dbReference type="NCBI Taxonomy" id="5963"/>
    <lineage>
        <taxon>Eukaryota</taxon>
        <taxon>Sar</taxon>
        <taxon>Alveolata</taxon>
        <taxon>Ciliophora</taxon>
        <taxon>Postciliodesmatophora</taxon>
        <taxon>Heterotrichea</taxon>
        <taxon>Heterotrichida</taxon>
        <taxon>Stentoridae</taxon>
        <taxon>Stentor</taxon>
    </lineage>
</organism>
<proteinExistence type="predicted"/>
<dbReference type="InterPro" id="IPR045281">
    <property type="entry name" value="CONSTANS-like"/>
</dbReference>
<accession>A0A1R2BVQ8</accession>
<dbReference type="OrthoDB" id="289777at2759"/>